<dbReference type="EMBL" id="OX458932">
    <property type="protein sequence ID" value="CAI9085412.1"/>
    <property type="molecule type" value="Genomic_DNA"/>
</dbReference>
<protein>
    <submittedName>
        <fullName evidence="1">Uncharacterized protein</fullName>
    </submittedName>
</protein>
<evidence type="ECO:0000313" key="2">
    <source>
        <dbReference type="Proteomes" id="UP001161497"/>
    </source>
</evidence>
<dbReference type="Proteomes" id="UP001161497">
    <property type="component" value="Chromosome"/>
</dbReference>
<sequence length="82" mass="9462">MPKDHCLRYAAEKDRFLVSFSGLNCFAESLGKRGKRDKLVTEGRTFEEKERQYIFLMSHEGGKRVVIPLSVNLKLQDMICPV</sequence>
<organism evidence="1 2">
    <name type="scientific">Candidatus Methylacidiphilum fumarolicum</name>
    <dbReference type="NCBI Taxonomy" id="591154"/>
    <lineage>
        <taxon>Bacteria</taxon>
        <taxon>Pseudomonadati</taxon>
        <taxon>Verrucomicrobiota</taxon>
        <taxon>Methylacidiphilae</taxon>
        <taxon>Methylacidiphilales</taxon>
        <taxon>Methylacidiphilaceae</taxon>
        <taxon>Methylacidiphilum (ex Ratnadevi et al. 2023)</taxon>
    </lineage>
</organism>
<dbReference type="RefSeq" id="WP_009059013.1">
    <property type="nucleotide sequence ID" value="NZ_JAHXRZ010000002.1"/>
</dbReference>
<keyword evidence="2" id="KW-1185">Reference proteome</keyword>
<evidence type="ECO:0000313" key="1">
    <source>
        <dbReference type="EMBL" id="CAI9085412.1"/>
    </source>
</evidence>
<reference evidence="1" key="1">
    <citation type="submission" date="2023-03" db="EMBL/GenBank/DDBJ databases">
        <authorList>
            <person name="Cremers G."/>
            <person name="Picone N."/>
        </authorList>
    </citation>
    <scope>NUCLEOTIDE SEQUENCE</scope>
    <source>
        <strain evidence="1">Sample_alias</strain>
    </source>
</reference>
<gene>
    <name evidence="1" type="ORF">MFUM_1042</name>
</gene>
<accession>A0ABM9ICW3</accession>
<name>A0ABM9ICW3_9BACT</name>
<proteinExistence type="predicted"/>